<evidence type="ECO:0000256" key="2">
    <source>
        <dbReference type="SAM" id="Phobius"/>
    </source>
</evidence>
<protein>
    <recommendedName>
        <fullName evidence="5">Late embryogenesis abundant protein LEA-2 subgroup domain-containing protein</fullName>
    </recommendedName>
</protein>
<proteinExistence type="predicted"/>
<feature type="region of interest" description="Disordered" evidence="1">
    <location>
        <begin position="42"/>
        <end position="68"/>
    </location>
</feature>
<accession>A0AAV6JGI0</accession>
<evidence type="ECO:0000256" key="1">
    <source>
        <dbReference type="SAM" id="MobiDB-lite"/>
    </source>
</evidence>
<evidence type="ECO:0008006" key="5">
    <source>
        <dbReference type="Google" id="ProtNLM"/>
    </source>
</evidence>
<gene>
    <name evidence="3" type="ORF">RHGRI_019568</name>
</gene>
<keyword evidence="2" id="KW-0812">Transmembrane</keyword>
<comment type="caution">
    <text evidence="3">The sequence shown here is derived from an EMBL/GenBank/DDBJ whole genome shotgun (WGS) entry which is preliminary data.</text>
</comment>
<evidence type="ECO:0000313" key="4">
    <source>
        <dbReference type="Proteomes" id="UP000823749"/>
    </source>
</evidence>
<keyword evidence="4" id="KW-1185">Reference proteome</keyword>
<dbReference type="PANTHER" id="PTHR48436">
    <property type="entry name" value="2, PUTATIVE-RELATED"/>
    <property type="match status" value="1"/>
</dbReference>
<feature type="transmembrane region" description="Helical" evidence="2">
    <location>
        <begin position="160"/>
        <end position="179"/>
    </location>
</feature>
<name>A0AAV6JGI0_9ERIC</name>
<dbReference type="EMBL" id="JACTNZ010000007">
    <property type="protein sequence ID" value="KAG5539053.1"/>
    <property type="molecule type" value="Genomic_DNA"/>
</dbReference>
<dbReference type="InterPro" id="IPR055276">
    <property type="entry name" value="NHL41-like"/>
</dbReference>
<dbReference type="Proteomes" id="UP000823749">
    <property type="component" value="Chromosome 7"/>
</dbReference>
<dbReference type="AlphaFoldDB" id="A0AAV6JGI0"/>
<organism evidence="3 4">
    <name type="scientific">Rhododendron griersonianum</name>
    <dbReference type="NCBI Taxonomy" id="479676"/>
    <lineage>
        <taxon>Eukaryota</taxon>
        <taxon>Viridiplantae</taxon>
        <taxon>Streptophyta</taxon>
        <taxon>Embryophyta</taxon>
        <taxon>Tracheophyta</taxon>
        <taxon>Spermatophyta</taxon>
        <taxon>Magnoliopsida</taxon>
        <taxon>eudicotyledons</taxon>
        <taxon>Gunneridae</taxon>
        <taxon>Pentapetalae</taxon>
        <taxon>asterids</taxon>
        <taxon>Ericales</taxon>
        <taxon>Ericaceae</taxon>
        <taxon>Ericoideae</taxon>
        <taxon>Rhodoreae</taxon>
        <taxon>Rhododendron</taxon>
    </lineage>
</organism>
<dbReference type="PANTHER" id="PTHR48436:SF1">
    <property type="entry name" value="2, PUTATIVE-RELATED"/>
    <property type="match status" value="1"/>
</dbReference>
<keyword evidence="2" id="KW-0472">Membrane</keyword>
<sequence length="349" mass="38886">MVNNHTRMDAEEEALFRSYPYALYFVQSPSTVLSHSNTDLRLTAELSPPNSPPRPENHSTANPAHDTPRFALSRYSSSRGSNNSFLHEKKIAYDVHSRGTEGTESGENRLIVRVDRHDHIGCGDEYDEEEEEYYGRELGWWRYYLSFGASSSLAWICLQVMWRVLVSLGVALVVFYIATKPPPPKMFVKIAGIGEFALGEGVDGSGVATKVLTCNCSIDLLVENKSKLFGLHLHPPSIEMSFATLPLAISSGPKLYAGNDGSTMFQLFVGTRNKPMYGAGGVMQDMLIGNGKGLPLALHLSFRSNFRVVWGLFKPRFHHRAECSLVIDRAYDKKHHTQAYSSSCIMITT</sequence>
<evidence type="ECO:0000313" key="3">
    <source>
        <dbReference type="EMBL" id="KAG5539053.1"/>
    </source>
</evidence>
<keyword evidence="2" id="KW-1133">Transmembrane helix</keyword>
<reference evidence="3" key="1">
    <citation type="submission" date="2020-08" db="EMBL/GenBank/DDBJ databases">
        <title>Plant Genome Project.</title>
        <authorList>
            <person name="Zhang R.-G."/>
        </authorList>
    </citation>
    <scope>NUCLEOTIDE SEQUENCE</scope>
    <source>
        <strain evidence="3">WSP0</strain>
        <tissue evidence="3">Leaf</tissue>
    </source>
</reference>